<evidence type="ECO:0000313" key="15">
    <source>
        <dbReference type="Ensembl" id="ENSOCUP00000004048.2"/>
    </source>
</evidence>
<dbReference type="InterPro" id="IPR022801">
    <property type="entry name" value="Ribosomal_uS4"/>
</dbReference>
<comment type="similarity">
    <text evidence="2">Belongs to the universal ribosomal protein uS4 family.</text>
</comment>
<dbReference type="CDD" id="cd00165">
    <property type="entry name" value="S4"/>
    <property type="match status" value="1"/>
</dbReference>
<proteinExistence type="inferred from homology"/>
<keyword evidence="4 11" id="KW-0694">RNA-binding</keyword>
<dbReference type="HOGENOM" id="CLU_097281_0_0_1"/>
<reference evidence="15" key="3">
    <citation type="submission" date="2025-09" db="UniProtKB">
        <authorList>
            <consortium name="Ensembl"/>
        </authorList>
    </citation>
    <scope>IDENTIFICATION</scope>
    <source>
        <strain evidence="15">Thorbecke</strain>
    </source>
</reference>
<keyword evidence="3" id="KW-0690">Ribosome biogenesis</keyword>
<dbReference type="Gene3D" id="3.10.290.10">
    <property type="entry name" value="RNA-binding S4 domain"/>
    <property type="match status" value="1"/>
</dbReference>
<dbReference type="PROSITE" id="PS50889">
    <property type="entry name" value="S4"/>
    <property type="match status" value="1"/>
</dbReference>
<dbReference type="SMART" id="SM01390">
    <property type="entry name" value="Ribosomal_S4"/>
    <property type="match status" value="1"/>
</dbReference>
<dbReference type="SMR" id="G1SMB3"/>
<dbReference type="GO" id="GO:0030515">
    <property type="term" value="F:snoRNA binding"/>
    <property type="evidence" value="ECO:0007669"/>
    <property type="project" value="TreeGrafter"/>
</dbReference>
<keyword evidence="16" id="KW-1185">Reference proteome</keyword>
<evidence type="ECO:0000256" key="11">
    <source>
        <dbReference type="PROSITE-ProRule" id="PRU00182"/>
    </source>
</evidence>
<reference evidence="15 16" key="1">
    <citation type="journal article" date="2011" name="Nature">
        <title>A high-resolution map of human evolutionary constraint using 29 mammals.</title>
        <authorList>
            <person name="Lindblad-Toh K."/>
            <person name="Garber M."/>
            <person name="Zuk O."/>
            <person name="Lin M.F."/>
            <person name="Parker B.J."/>
            <person name="Washietl S."/>
            <person name="Kheradpour P."/>
            <person name="Ernst J."/>
            <person name="Jordan G."/>
            <person name="Mauceli E."/>
            <person name="Ward L.D."/>
            <person name="Lowe C.B."/>
            <person name="Holloway A.K."/>
            <person name="Clamp M."/>
            <person name="Gnerre S."/>
            <person name="Alfoldi J."/>
            <person name="Beal K."/>
            <person name="Chang J."/>
            <person name="Clawson H."/>
            <person name="Cuff J."/>
            <person name="Di Palma F."/>
            <person name="Fitzgerald S."/>
            <person name="Flicek P."/>
            <person name="Guttman M."/>
            <person name="Hubisz M.J."/>
            <person name="Jaffe D.B."/>
            <person name="Jungreis I."/>
            <person name="Kent W.J."/>
            <person name="Kostka D."/>
            <person name="Lara M."/>
            <person name="Martins A.L."/>
            <person name="Massingham T."/>
            <person name="Moltke I."/>
            <person name="Raney B.J."/>
            <person name="Rasmussen M.D."/>
            <person name="Robinson J."/>
            <person name="Stark A."/>
            <person name="Vilella A.J."/>
            <person name="Wen J."/>
            <person name="Xie X."/>
            <person name="Zody M.C."/>
            <person name="Baldwin J."/>
            <person name="Bloom T."/>
            <person name="Chin C.W."/>
            <person name="Heiman D."/>
            <person name="Nicol R."/>
            <person name="Nusbaum C."/>
            <person name="Young S."/>
            <person name="Wilkinson J."/>
            <person name="Worley K.C."/>
            <person name="Kovar C.L."/>
            <person name="Muzny D.M."/>
            <person name="Gibbs R.A."/>
            <person name="Cree A."/>
            <person name="Dihn H.H."/>
            <person name="Fowler G."/>
            <person name="Jhangiani S."/>
            <person name="Joshi V."/>
            <person name="Lee S."/>
            <person name="Lewis L.R."/>
            <person name="Nazareth L.V."/>
            <person name="Okwuonu G."/>
            <person name="Santibanez J."/>
            <person name="Warren W.C."/>
            <person name="Mardis E.R."/>
            <person name="Weinstock G.M."/>
            <person name="Wilson R.K."/>
            <person name="Delehaunty K."/>
            <person name="Dooling D."/>
            <person name="Fronik C."/>
            <person name="Fulton L."/>
            <person name="Fulton B."/>
            <person name="Graves T."/>
            <person name="Minx P."/>
            <person name="Sodergren E."/>
            <person name="Birney E."/>
            <person name="Margulies E.H."/>
            <person name="Herrero J."/>
            <person name="Green E.D."/>
            <person name="Haussler D."/>
            <person name="Siepel A."/>
            <person name="Goldman N."/>
            <person name="Pollard K.S."/>
            <person name="Pedersen J.S."/>
            <person name="Lander E.S."/>
            <person name="Kellis M."/>
        </authorList>
    </citation>
    <scope>NUCLEOTIDE SEQUENCE [LARGE SCALE GENOMIC DNA]</scope>
    <source>
        <strain evidence="16">Thorbecke</strain>
    </source>
</reference>
<dbReference type="InParanoid" id="G1SMB3"/>
<organism evidence="15 16">
    <name type="scientific">Oryctolagus cuniculus</name>
    <name type="common">Rabbit</name>
    <dbReference type="NCBI Taxonomy" id="9986"/>
    <lineage>
        <taxon>Eukaryota</taxon>
        <taxon>Metazoa</taxon>
        <taxon>Chordata</taxon>
        <taxon>Craniata</taxon>
        <taxon>Vertebrata</taxon>
        <taxon>Euteleostomi</taxon>
        <taxon>Mammalia</taxon>
        <taxon>Eutheria</taxon>
        <taxon>Euarchontoglires</taxon>
        <taxon>Glires</taxon>
        <taxon>Lagomorpha</taxon>
        <taxon>Leporidae</taxon>
        <taxon>Oryctolagus</taxon>
    </lineage>
</organism>
<dbReference type="Bgee" id="ENSOCUG00000004690">
    <property type="expression patterns" value="Expressed in skeletal muscle tissue and 19 other cell types or tissues"/>
</dbReference>
<dbReference type="GO" id="GO:0032040">
    <property type="term" value="C:small-subunit processome"/>
    <property type="evidence" value="ECO:0007669"/>
    <property type="project" value="TreeGrafter"/>
</dbReference>
<evidence type="ECO:0000256" key="6">
    <source>
        <dbReference type="ARBA" id="ARBA00023274"/>
    </source>
</evidence>
<evidence type="ECO:0000256" key="10">
    <source>
        <dbReference type="ARBA" id="ARBA00072223"/>
    </source>
</evidence>
<name>G1SMB3_RABIT</name>
<sequence>MRPSPGQNVHGAGLMSGQSVLAASVSSPAPPPASSAFRASWEPVLHKLGATSPPLGTGRPLGPLEVGDNPWTGREAEGRRRKPPQRGPKSPRFPFGSREETLPRDAKKQKSGRKLLPPWGRHSRPPRAARSFLETRPSPPPAGLGTRRREVTRDPDRRRGPTLANGKLGAWPRALPSLARAQRAEVARQAERAAGFGSRAAAAAIMVRKLKFHEQKLLKQVDFLNWEVTDHNLHELRVLRRYRLQRREDYTRYNQLSRAVRELARRLRDLPERDPFRVRASAALLDKLYALGLVPTRGSLELCDSVTASSFCRRRLPTVLLKLRMAQHLQAAVAFVEQGHVRVGPDVVTDPAFLVTRSMEDFVTWVDSSKIKRHVLEYNEERDDFDLEA</sequence>
<evidence type="ECO:0000259" key="13">
    <source>
        <dbReference type="SMART" id="SM00363"/>
    </source>
</evidence>
<dbReference type="InterPro" id="IPR001912">
    <property type="entry name" value="Ribosomal_uS4_N"/>
</dbReference>
<keyword evidence="6" id="KW-0687">Ribonucleoprotein</keyword>
<dbReference type="InterPro" id="IPR002942">
    <property type="entry name" value="S4_RNA-bd"/>
</dbReference>
<dbReference type="eggNOG" id="KOG4655">
    <property type="taxonomic scope" value="Eukaryota"/>
</dbReference>
<keyword evidence="5" id="KW-0539">Nucleus</keyword>
<dbReference type="Pfam" id="PF00163">
    <property type="entry name" value="Ribosomal_S4"/>
    <property type="match status" value="1"/>
</dbReference>
<feature type="domain" description="RNA-binding S4" evidence="13">
    <location>
        <begin position="314"/>
        <end position="381"/>
    </location>
</feature>
<feature type="region of interest" description="Disordered" evidence="12">
    <location>
        <begin position="47"/>
        <end position="169"/>
    </location>
</feature>
<dbReference type="STRING" id="9986.ENSOCUP00000004048"/>
<evidence type="ECO:0000256" key="12">
    <source>
        <dbReference type="SAM" id="MobiDB-lite"/>
    </source>
</evidence>
<dbReference type="SUPFAM" id="SSF55174">
    <property type="entry name" value="Alpha-L RNA-binding motif"/>
    <property type="match status" value="1"/>
</dbReference>
<comment type="subcellular location">
    <subcellularLocation>
        <location evidence="1">Nucleus</location>
        <location evidence="1">Nucleolus</location>
    </subcellularLocation>
</comment>
<dbReference type="GO" id="GO:0019843">
    <property type="term" value="F:rRNA binding"/>
    <property type="evidence" value="ECO:0007669"/>
    <property type="project" value="InterPro"/>
</dbReference>
<evidence type="ECO:0000313" key="16">
    <source>
        <dbReference type="Proteomes" id="UP000001811"/>
    </source>
</evidence>
<comment type="subunit">
    <text evidence="8">Part of the small subunit (SSU) processome, composed of more than 70 proteins and the RNA chaperone small nucleolar RNA (snoRNA) U3. Component of a heterotrimeric complex containing IMP3, IMP4 and MPHOSPH10. Interacts with MPHOSPH10.</text>
</comment>
<reference evidence="15" key="2">
    <citation type="submission" date="2025-08" db="UniProtKB">
        <authorList>
            <consortium name="Ensembl"/>
        </authorList>
    </citation>
    <scope>IDENTIFICATION</scope>
    <source>
        <strain evidence="15">Thorbecke</strain>
    </source>
</reference>
<dbReference type="Proteomes" id="UP000001811">
    <property type="component" value="Unplaced"/>
</dbReference>
<accession>G1SMB3</accession>
<evidence type="ECO:0000259" key="14">
    <source>
        <dbReference type="SMART" id="SM01390"/>
    </source>
</evidence>
<dbReference type="AlphaFoldDB" id="G1SMB3"/>
<feature type="compositionally biased region" description="Low complexity" evidence="12">
    <location>
        <begin position="53"/>
        <end position="64"/>
    </location>
</feature>
<evidence type="ECO:0000256" key="7">
    <source>
        <dbReference type="ARBA" id="ARBA00045281"/>
    </source>
</evidence>
<evidence type="ECO:0000256" key="9">
    <source>
        <dbReference type="ARBA" id="ARBA00069727"/>
    </source>
</evidence>
<feature type="domain" description="Small ribosomal subunit protein uS4 N-terminal" evidence="14">
    <location>
        <begin position="209"/>
        <end position="313"/>
    </location>
</feature>
<dbReference type="InterPro" id="IPR036986">
    <property type="entry name" value="S4_RNA-bd_sf"/>
</dbReference>
<dbReference type="PaxDb" id="9986-ENSOCUP00000004048"/>
<evidence type="ECO:0000256" key="1">
    <source>
        <dbReference type="ARBA" id="ARBA00004604"/>
    </source>
</evidence>
<evidence type="ECO:0000256" key="3">
    <source>
        <dbReference type="ARBA" id="ARBA00022517"/>
    </source>
</evidence>
<evidence type="ECO:0000256" key="5">
    <source>
        <dbReference type="ARBA" id="ARBA00023242"/>
    </source>
</evidence>
<comment type="function">
    <text evidence="7">Component of the 60-80S U3 small nucleolar ribonucleoprotein (U3 snoRNP). Required for the early cleavages during pre-18S ribosomal RNA processing. Part of the small subunit (SSU) processome, first precursor of the small eukaryotic ribosomal subunit. During the assembly of the SSU processome in the nucleolus, many ribosome biogenesis factors, an RNA chaperone and ribosomal proteins associate with the nascent pre-rRNA and work in concert to generate RNA folding, modifications, rearrangements and cleavage as well as targeted degradation of pre-ribosomal RNA by the RNA exosome.</text>
</comment>
<evidence type="ECO:0000256" key="8">
    <source>
        <dbReference type="ARBA" id="ARBA00046634"/>
    </source>
</evidence>
<dbReference type="PANTHER" id="PTHR11831">
    <property type="entry name" value="30S 40S RIBOSOMAL PROTEIN"/>
    <property type="match status" value="1"/>
</dbReference>
<dbReference type="FunFam" id="3.10.290.10:FF:000006">
    <property type="entry name" value="U3 small nucleolar ribonucleoprotein IMP3"/>
    <property type="match status" value="1"/>
</dbReference>
<dbReference type="PANTHER" id="PTHR11831:SF1">
    <property type="entry name" value="U3 SMALL NUCLEOLAR RIBONUCLEOPROTEIN PROTEIN IMP3"/>
    <property type="match status" value="1"/>
</dbReference>
<evidence type="ECO:0000256" key="4">
    <source>
        <dbReference type="ARBA" id="ARBA00022884"/>
    </source>
</evidence>
<dbReference type="Pfam" id="PF01479">
    <property type="entry name" value="S4"/>
    <property type="match status" value="1"/>
</dbReference>
<dbReference type="GO" id="GO:0042274">
    <property type="term" value="P:ribosomal small subunit biogenesis"/>
    <property type="evidence" value="ECO:0007669"/>
    <property type="project" value="TreeGrafter"/>
</dbReference>
<dbReference type="SMART" id="SM00363">
    <property type="entry name" value="S4"/>
    <property type="match status" value="1"/>
</dbReference>
<evidence type="ECO:0000256" key="2">
    <source>
        <dbReference type="ARBA" id="ARBA00007465"/>
    </source>
</evidence>
<feature type="compositionally biased region" description="Basic and acidic residues" evidence="12">
    <location>
        <begin position="97"/>
        <end position="108"/>
    </location>
</feature>
<feature type="compositionally biased region" description="Basic and acidic residues" evidence="12">
    <location>
        <begin position="147"/>
        <end position="159"/>
    </location>
</feature>
<dbReference type="Ensembl" id="ENSOCUT00000004687.2">
    <property type="protein sequence ID" value="ENSOCUP00000004048.2"/>
    <property type="gene ID" value="ENSOCUG00000004690.2"/>
</dbReference>
<dbReference type="GO" id="GO:0034457">
    <property type="term" value="C:Mpp10 complex"/>
    <property type="evidence" value="ECO:0007669"/>
    <property type="project" value="TreeGrafter"/>
</dbReference>
<dbReference type="GO" id="GO:0006364">
    <property type="term" value="P:rRNA processing"/>
    <property type="evidence" value="ECO:0007669"/>
    <property type="project" value="TreeGrafter"/>
</dbReference>
<protein>
    <recommendedName>
        <fullName evidence="9">U3 small nucleolar ribonucleoprotein protein IMP3</fullName>
    </recommendedName>
    <alternativeName>
        <fullName evidence="10">U3 small nucleolar ribonucleoprotein protein imp3</fullName>
    </alternativeName>
</protein>
<dbReference type="GeneTree" id="ENSGT00550000075090"/>